<evidence type="ECO:0000256" key="2">
    <source>
        <dbReference type="ARBA" id="ARBA00005479"/>
    </source>
</evidence>
<gene>
    <name evidence="10" type="ORF">C2S53_008826</name>
</gene>
<keyword evidence="8" id="KW-0206">Cytoskeleton</keyword>
<dbReference type="PANTHER" id="PTHR31570:SF1">
    <property type="entry name" value="HAUS AUGMIN-LIKE COMPLEX SUBUNIT 1"/>
    <property type="match status" value="1"/>
</dbReference>
<dbReference type="EMBL" id="SDAM02000068">
    <property type="protein sequence ID" value="KAH6832527.1"/>
    <property type="molecule type" value="Genomic_DNA"/>
</dbReference>
<accession>A0AAD4PBB8</accession>
<keyword evidence="9" id="KW-0131">Cell cycle</keyword>
<keyword evidence="5" id="KW-0493">Microtubule</keyword>
<dbReference type="Pfam" id="PF25762">
    <property type="entry name" value="HAUS1"/>
    <property type="match status" value="1"/>
</dbReference>
<evidence type="ECO:0000256" key="1">
    <source>
        <dbReference type="ARBA" id="ARBA00004186"/>
    </source>
</evidence>
<comment type="subcellular location">
    <subcellularLocation>
        <location evidence="1">Cytoplasm</location>
        <location evidence="1">Cytoskeleton</location>
        <location evidence="1">Spindle</location>
    </subcellularLocation>
</comment>
<keyword evidence="11" id="KW-1185">Reference proteome</keyword>
<dbReference type="GO" id="GO:0051225">
    <property type="term" value="P:spindle assembly"/>
    <property type="evidence" value="ECO:0007669"/>
    <property type="project" value="InterPro"/>
</dbReference>
<dbReference type="AlphaFoldDB" id="A0AAD4PBB8"/>
<evidence type="ECO:0000256" key="8">
    <source>
        <dbReference type="ARBA" id="ARBA00023212"/>
    </source>
</evidence>
<name>A0AAD4PBB8_PERFH</name>
<dbReference type="GO" id="GO:0005829">
    <property type="term" value="C:cytosol"/>
    <property type="evidence" value="ECO:0007669"/>
    <property type="project" value="TreeGrafter"/>
</dbReference>
<dbReference type="PANTHER" id="PTHR31570">
    <property type="entry name" value="HAUS AUGMIN-LIKE COMPLEX SUBUNIT 1"/>
    <property type="match status" value="1"/>
</dbReference>
<evidence type="ECO:0000256" key="9">
    <source>
        <dbReference type="ARBA" id="ARBA00023306"/>
    </source>
</evidence>
<dbReference type="GO" id="GO:0070652">
    <property type="term" value="C:HAUS complex"/>
    <property type="evidence" value="ECO:0007669"/>
    <property type="project" value="InterPro"/>
</dbReference>
<protein>
    <submittedName>
        <fullName evidence="10">HAUS augmin-like complex subunit</fullName>
    </submittedName>
</protein>
<reference evidence="10 11" key="1">
    <citation type="journal article" date="2021" name="Nat. Commun.">
        <title>Incipient diploidization of the medicinal plant Perilla within 10,000 years.</title>
        <authorList>
            <person name="Zhang Y."/>
            <person name="Shen Q."/>
            <person name="Leng L."/>
            <person name="Zhang D."/>
            <person name="Chen S."/>
            <person name="Shi Y."/>
            <person name="Ning Z."/>
            <person name="Chen S."/>
        </authorList>
    </citation>
    <scope>NUCLEOTIDE SEQUENCE [LARGE SCALE GENOMIC DNA]</scope>
    <source>
        <strain evidence="11">cv. PC099</strain>
    </source>
</reference>
<keyword evidence="3" id="KW-0963">Cytoplasm</keyword>
<dbReference type="GO" id="GO:0005874">
    <property type="term" value="C:microtubule"/>
    <property type="evidence" value="ECO:0007669"/>
    <property type="project" value="UniProtKB-KW"/>
</dbReference>
<evidence type="ECO:0000313" key="10">
    <source>
        <dbReference type="EMBL" id="KAH6832527.1"/>
    </source>
</evidence>
<evidence type="ECO:0000313" key="11">
    <source>
        <dbReference type="Proteomes" id="UP001190926"/>
    </source>
</evidence>
<dbReference type="InterPro" id="IPR026243">
    <property type="entry name" value="HAUS1"/>
</dbReference>
<comment type="caution">
    <text evidence="10">The sequence shown here is derived from an EMBL/GenBank/DDBJ whole genome shotgun (WGS) entry which is preliminary data.</text>
</comment>
<dbReference type="PRINTS" id="PR02087">
    <property type="entry name" value="HAUSAUGMINL1"/>
</dbReference>
<keyword evidence="4" id="KW-0132">Cell division</keyword>
<evidence type="ECO:0000256" key="7">
    <source>
        <dbReference type="ARBA" id="ARBA00023054"/>
    </source>
</evidence>
<sequence>MNGEVDYPLESPDSSSTAAFDAARIAQVKAWLASQFHEAGKHVPDFDCTPHTISYLHNIATLSQAQTESATIVLNDFHQKSAEYLAQAARMREILEKVGLVKESLPSNLVSSARILASVANLLDIRDTELSSFLVAATDLSQRKADVEEKRAQAKQESKQLLDFTRKAITRLSFLKRTIVQLENDIAPSEAEMEHWKLNMAILVKKETQYLQEYSNYKKVLDRLAYSPEIRHGVLVEMADHRKEMEKKTRQIHDSLRSFHDLPPDNALAALAIEEKKQQFAAAEKYLEDVLQSAIPE</sequence>
<dbReference type="GO" id="GO:0005819">
    <property type="term" value="C:spindle"/>
    <property type="evidence" value="ECO:0007669"/>
    <property type="project" value="UniProtKB-SubCell"/>
</dbReference>
<evidence type="ECO:0000256" key="5">
    <source>
        <dbReference type="ARBA" id="ARBA00022701"/>
    </source>
</evidence>
<evidence type="ECO:0000256" key="4">
    <source>
        <dbReference type="ARBA" id="ARBA00022618"/>
    </source>
</evidence>
<keyword evidence="7" id="KW-0175">Coiled coil</keyword>
<dbReference type="GO" id="GO:0051301">
    <property type="term" value="P:cell division"/>
    <property type="evidence" value="ECO:0007669"/>
    <property type="project" value="UniProtKB-KW"/>
</dbReference>
<evidence type="ECO:0000256" key="3">
    <source>
        <dbReference type="ARBA" id="ARBA00022490"/>
    </source>
</evidence>
<dbReference type="Proteomes" id="UP001190926">
    <property type="component" value="Unassembled WGS sequence"/>
</dbReference>
<organism evidence="10 11">
    <name type="scientific">Perilla frutescens var. hirtella</name>
    <name type="common">Perilla citriodora</name>
    <name type="synonym">Perilla setoyensis</name>
    <dbReference type="NCBI Taxonomy" id="608512"/>
    <lineage>
        <taxon>Eukaryota</taxon>
        <taxon>Viridiplantae</taxon>
        <taxon>Streptophyta</taxon>
        <taxon>Embryophyta</taxon>
        <taxon>Tracheophyta</taxon>
        <taxon>Spermatophyta</taxon>
        <taxon>Magnoliopsida</taxon>
        <taxon>eudicotyledons</taxon>
        <taxon>Gunneridae</taxon>
        <taxon>Pentapetalae</taxon>
        <taxon>asterids</taxon>
        <taxon>lamiids</taxon>
        <taxon>Lamiales</taxon>
        <taxon>Lamiaceae</taxon>
        <taxon>Nepetoideae</taxon>
        <taxon>Elsholtzieae</taxon>
        <taxon>Perilla</taxon>
    </lineage>
</organism>
<evidence type="ECO:0000256" key="6">
    <source>
        <dbReference type="ARBA" id="ARBA00022776"/>
    </source>
</evidence>
<keyword evidence="6" id="KW-0498">Mitosis</keyword>
<proteinExistence type="inferred from homology"/>
<comment type="similarity">
    <text evidence="2">Belongs to the HAUS1 family.</text>
</comment>